<evidence type="ECO:0000259" key="7">
    <source>
        <dbReference type="Pfam" id="PF01292"/>
    </source>
</evidence>
<dbReference type="Proteomes" id="UP001595528">
    <property type="component" value="Unassembled WGS sequence"/>
</dbReference>
<organism evidence="8 9">
    <name type="scientific">Marinibaculum pumilum</name>
    <dbReference type="NCBI Taxonomy" id="1766165"/>
    <lineage>
        <taxon>Bacteria</taxon>
        <taxon>Pseudomonadati</taxon>
        <taxon>Pseudomonadota</taxon>
        <taxon>Alphaproteobacteria</taxon>
        <taxon>Rhodospirillales</taxon>
        <taxon>Rhodospirillaceae</taxon>
        <taxon>Marinibaculum</taxon>
    </lineage>
</organism>
<comment type="caution">
    <text evidence="8">The sequence shown here is derived from an EMBL/GenBank/DDBJ whole genome shotgun (WGS) entry which is preliminary data.</text>
</comment>
<keyword evidence="2" id="KW-1003">Cell membrane</keyword>
<dbReference type="InterPro" id="IPR011577">
    <property type="entry name" value="Cyt_b561_bac/Ni-Hgenase"/>
</dbReference>
<feature type="transmembrane region" description="Helical" evidence="6">
    <location>
        <begin position="150"/>
        <end position="172"/>
    </location>
</feature>
<evidence type="ECO:0000313" key="9">
    <source>
        <dbReference type="Proteomes" id="UP001595528"/>
    </source>
</evidence>
<reference evidence="9" key="1">
    <citation type="journal article" date="2019" name="Int. J. Syst. Evol. Microbiol.">
        <title>The Global Catalogue of Microorganisms (GCM) 10K type strain sequencing project: providing services to taxonomists for standard genome sequencing and annotation.</title>
        <authorList>
            <consortium name="The Broad Institute Genomics Platform"/>
            <consortium name="The Broad Institute Genome Sequencing Center for Infectious Disease"/>
            <person name="Wu L."/>
            <person name="Ma J."/>
        </authorList>
    </citation>
    <scope>NUCLEOTIDE SEQUENCE [LARGE SCALE GENOMIC DNA]</scope>
    <source>
        <strain evidence="9">KCTC 42964</strain>
    </source>
</reference>
<feature type="transmembrane region" description="Helical" evidence="6">
    <location>
        <begin position="103"/>
        <end position="122"/>
    </location>
</feature>
<dbReference type="PANTHER" id="PTHR30485:SF2">
    <property type="entry name" value="BLL0597 PROTEIN"/>
    <property type="match status" value="1"/>
</dbReference>
<dbReference type="Pfam" id="PF01292">
    <property type="entry name" value="Ni_hydr_CYTB"/>
    <property type="match status" value="1"/>
</dbReference>
<dbReference type="InterPro" id="IPR016174">
    <property type="entry name" value="Di-haem_cyt_TM"/>
</dbReference>
<keyword evidence="9" id="KW-1185">Reference proteome</keyword>
<gene>
    <name evidence="8" type="ORF">ACFOGJ_09210</name>
</gene>
<feature type="transmembrane region" description="Helical" evidence="6">
    <location>
        <begin position="18"/>
        <end position="34"/>
    </location>
</feature>
<feature type="transmembrane region" description="Helical" evidence="6">
    <location>
        <begin position="40"/>
        <end position="59"/>
    </location>
</feature>
<evidence type="ECO:0000313" key="8">
    <source>
        <dbReference type="EMBL" id="MFC3227407.1"/>
    </source>
</evidence>
<comment type="subcellular location">
    <subcellularLocation>
        <location evidence="1">Cell membrane</location>
        <topology evidence="1">Multi-pass membrane protein</topology>
    </subcellularLocation>
</comment>
<keyword evidence="3 6" id="KW-0812">Transmembrane</keyword>
<evidence type="ECO:0000256" key="3">
    <source>
        <dbReference type="ARBA" id="ARBA00022692"/>
    </source>
</evidence>
<name>A0ABV7KYI2_9PROT</name>
<dbReference type="SUPFAM" id="SSF81342">
    <property type="entry name" value="Transmembrane di-heme cytochromes"/>
    <property type="match status" value="1"/>
</dbReference>
<dbReference type="Gene3D" id="1.20.950.20">
    <property type="entry name" value="Transmembrane di-heme cytochromes, Chain C"/>
    <property type="match status" value="1"/>
</dbReference>
<dbReference type="InterPro" id="IPR051542">
    <property type="entry name" value="Hydrogenase_cytochrome"/>
</dbReference>
<evidence type="ECO:0000256" key="4">
    <source>
        <dbReference type="ARBA" id="ARBA00022989"/>
    </source>
</evidence>
<dbReference type="RefSeq" id="WP_379899575.1">
    <property type="nucleotide sequence ID" value="NZ_JBHRTR010000023.1"/>
</dbReference>
<evidence type="ECO:0000256" key="2">
    <source>
        <dbReference type="ARBA" id="ARBA00022475"/>
    </source>
</evidence>
<evidence type="ECO:0000256" key="5">
    <source>
        <dbReference type="ARBA" id="ARBA00023136"/>
    </source>
</evidence>
<proteinExistence type="predicted"/>
<feature type="transmembrane region" description="Helical" evidence="6">
    <location>
        <begin position="204"/>
        <end position="222"/>
    </location>
</feature>
<evidence type="ECO:0000256" key="6">
    <source>
        <dbReference type="SAM" id="Phobius"/>
    </source>
</evidence>
<dbReference type="PANTHER" id="PTHR30485">
    <property type="entry name" value="NI/FE-HYDROGENASE 1 B-TYPE CYTOCHROME SUBUNIT"/>
    <property type="match status" value="1"/>
</dbReference>
<protein>
    <submittedName>
        <fullName evidence="8">Cytochrome b/b6 domain-containing protein</fullName>
    </submittedName>
</protein>
<dbReference type="EMBL" id="JBHRTR010000023">
    <property type="protein sequence ID" value="MFC3227407.1"/>
    <property type="molecule type" value="Genomic_DNA"/>
</dbReference>
<evidence type="ECO:0000256" key="1">
    <source>
        <dbReference type="ARBA" id="ARBA00004651"/>
    </source>
</evidence>
<feature type="domain" description="Cytochrome b561 bacterial/Ni-hydrogenase" evidence="7">
    <location>
        <begin position="12"/>
        <end position="184"/>
    </location>
</feature>
<accession>A0ABV7KYI2</accession>
<sequence length="228" mass="25056">MDDRPTARIRIWDPATRLFHWAMAVLLVVSWISGENEAWEIHALSGYLLAGLLLFRLLWGFAGSRTSRFADFVRGPGAILRYLKGVLQGSTGHWQGHNPAGGAMVALLLLIVTAQVVTGLFASDDILFEGPLRQFAPEGLAKTLTSLHHLLFNLLLALAIVHILAVLLYWIVKRDNLILPMLTGRASWPADGTADRREKHFVPAWLGLAVLIVVTAATALVLDALQPF</sequence>
<keyword evidence="5 6" id="KW-0472">Membrane</keyword>
<keyword evidence="4 6" id="KW-1133">Transmembrane helix</keyword>